<dbReference type="AlphaFoldDB" id="A0A6J4R2I8"/>
<comment type="similarity">
    <text evidence="2">Belongs to the NADH dehydrogenase family.</text>
</comment>
<dbReference type="InterPro" id="IPR051169">
    <property type="entry name" value="NADH-Q_oxidoreductase"/>
</dbReference>
<dbReference type="GO" id="GO:0019646">
    <property type="term" value="P:aerobic electron transport chain"/>
    <property type="evidence" value="ECO:0007669"/>
    <property type="project" value="TreeGrafter"/>
</dbReference>
<feature type="domain" description="FAD/NAD(P)-binding" evidence="6">
    <location>
        <begin position="25"/>
        <end position="323"/>
    </location>
</feature>
<proteinExistence type="inferred from homology"/>
<evidence type="ECO:0000256" key="3">
    <source>
        <dbReference type="ARBA" id="ARBA00022630"/>
    </source>
</evidence>
<dbReference type="InterPro" id="IPR023753">
    <property type="entry name" value="FAD/NAD-binding_dom"/>
</dbReference>
<dbReference type="InterPro" id="IPR036188">
    <property type="entry name" value="FAD/NAD-bd_sf"/>
</dbReference>
<dbReference type="GO" id="GO:0003955">
    <property type="term" value="F:NAD(P)H dehydrogenase (quinone) activity"/>
    <property type="evidence" value="ECO:0007669"/>
    <property type="project" value="TreeGrafter"/>
</dbReference>
<sequence length="390" mass="42314">MHATDLHFLRYTKRVSVSTRVRTPHIVLAGGGHAHLYSLLRTKKLVQRGFRVTLIDPSPYLYYSGMATGVISGAYAPGENLIDIRRLVEEGGGSFVEDRVEEIHAESRELLLKTGDSVPYDAASVSLGSETHTDAFADNGANAIRVKPIQHTAEIRRRLLASTDRPARVLVVGGGAAGCEVAANALALLSRLNPGGEVTLAETGDSLLPDAPKKAREYIHAILREKGARILTNTSIVSLDRGVARTHDGHEIPCDLPVLATGVSPLSKGIFRASRLPTGKDGGLWVDGQLRSVGDGHLFGGGDCISYRGEALPRLGVFAVRQGPVIFHNLQAILKNEPLARYKPQERFLYILNLGGGDGLAVYGPLVWRGRLAWKLKHHIDQRFVKSFKP</sequence>
<dbReference type="EMBL" id="CADCVG010000110">
    <property type="protein sequence ID" value="CAA9462308.1"/>
    <property type="molecule type" value="Genomic_DNA"/>
</dbReference>
<dbReference type="Gene3D" id="3.50.50.100">
    <property type="match status" value="1"/>
</dbReference>
<organism evidence="7">
    <name type="scientific">uncultured Rubrobacteraceae bacterium</name>
    <dbReference type="NCBI Taxonomy" id="349277"/>
    <lineage>
        <taxon>Bacteria</taxon>
        <taxon>Bacillati</taxon>
        <taxon>Actinomycetota</taxon>
        <taxon>Rubrobacteria</taxon>
        <taxon>Rubrobacterales</taxon>
        <taxon>Rubrobacteraceae</taxon>
        <taxon>environmental samples</taxon>
    </lineage>
</organism>
<accession>A0A6J4R2I8</accession>
<dbReference type="PANTHER" id="PTHR42913">
    <property type="entry name" value="APOPTOSIS-INDUCING FACTOR 1"/>
    <property type="match status" value="1"/>
</dbReference>
<evidence type="ECO:0000256" key="4">
    <source>
        <dbReference type="ARBA" id="ARBA00022827"/>
    </source>
</evidence>
<reference evidence="7" key="1">
    <citation type="submission" date="2020-02" db="EMBL/GenBank/DDBJ databases">
        <authorList>
            <person name="Meier V. D."/>
        </authorList>
    </citation>
    <scope>NUCLEOTIDE SEQUENCE</scope>
    <source>
        <strain evidence="7">AVDCRST_MAG14</strain>
    </source>
</reference>
<keyword evidence="3" id="KW-0285">Flavoprotein</keyword>
<dbReference type="PANTHER" id="PTHR42913:SF9">
    <property type="entry name" value="SLR1591 PROTEIN"/>
    <property type="match status" value="1"/>
</dbReference>
<comment type="cofactor">
    <cofactor evidence="1">
        <name>FAD</name>
        <dbReference type="ChEBI" id="CHEBI:57692"/>
    </cofactor>
</comment>
<gene>
    <name evidence="7" type="ORF">AVDCRST_MAG14-2668</name>
</gene>
<evidence type="ECO:0000256" key="2">
    <source>
        <dbReference type="ARBA" id="ARBA00005272"/>
    </source>
</evidence>
<keyword evidence="5" id="KW-0560">Oxidoreductase</keyword>
<dbReference type="PRINTS" id="PR00411">
    <property type="entry name" value="PNDRDTASEI"/>
</dbReference>
<dbReference type="PRINTS" id="PR00368">
    <property type="entry name" value="FADPNR"/>
</dbReference>
<evidence type="ECO:0000259" key="6">
    <source>
        <dbReference type="Pfam" id="PF07992"/>
    </source>
</evidence>
<protein>
    <recommendedName>
        <fullName evidence="6">FAD/NAD(P)-binding domain-containing protein</fullName>
    </recommendedName>
</protein>
<evidence type="ECO:0000256" key="1">
    <source>
        <dbReference type="ARBA" id="ARBA00001974"/>
    </source>
</evidence>
<keyword evidence="4" id="KW-0274">FAD</keyword>
<dbReference type="SUPFAM" id="SSF51905">
    <property type="entry name" value="FAD/NAD(P)-binding domain"/>
    <property type="match status" value="2"/>
</dbReference>
<evidence type="ECO:0000256" key="5">
    <source>
        <dbReference type="ARBA" id="ARBA00023002"/>
    </source>
</evidence>
<dbReference type="Pfam" id="PF07992">
    <property type="entry name" value="Pyr_redox_2"/>
    <property type="match status" value="1"/>
</dbReference>
<name>A0A6J4R2I8_9ACTN</name>
<evidence type="ECO:0000313" key="7">
    <source>
        <dbReference type="EMBL" id="CAA9462308.1"/>
    </source>
</evidence>